<gene>
    <name evidence="16" type="ORF">DZ860_05165</name>
</gene>
<comment type="cofactor">
    <cofactor evidence="13">
        <name>heme</name>
        <dbReference type="ChEBI" id="CHEBI:30413"/>
    </cofactor>
    <text evidence="13">Binds 4 heme groups per subunit.</text>
</comment>
<keyword evidence="3 12" id="KW-0813">Transport</keyword>
<evidence type="ECO:0000256" key="13">
    <source>
        <dbReference type="PIRSR" id="PIRSR000013-1"/>
    </source>
</evidence>
<dbReference type="PIRSF" id="PIRSF000013">
    <property type="entry name" value="4_hem_cytochrm_NapC"/>
    <property type="match status" value="1"/>
</dbReference>
<feature type="binding site" description="covalent" evidence="13">
    <location>
        <position position="131"/>
    </location>
    <ligand>
        <name>heme</name>
        <dbReference type="ChEBI" id="CHEBI:30413"/>
        <label>3</label>
    </ligand>
</feature>
<evidence type="ECO:0000313" key="16">
    <source>
        <dbReference type="EMBL" id="RJX73623.1"/>
    </source>
</evidence>
<keyword evidence="5 12" id="KW-0349">Heme</keyword>
<feature type="binding site" description="covalent" evidence="13">
    <location>
        <position position="47"/>
    </location>
    <ligand>
        <name>heme</name>
        <dbReference type="ChEBI" id="CHEBI:30413"/>
        <label>1</label>
    </ligand>
</feature>
<keyword evidence="4" id="KW-1003">Cell membrane</keyword>
<evidence type="ECO:0000256" key="7">
    <source>
        <dbReference type="ARBA" id="ARBA00022723"/>
    </source>
</evidence>
<comment type="similarity">
    <text evidence="2">Belongs to the NapC/NirT/NrfH family.</text>
</comment>
<dbReference type="GO" id="GO:0009055">
    <property type="term" value="F:electron transfer activity"/>
    <property type="evidence" value="ECO:0007669"/>
    <property type="project" value="TreeGrafter"/>
</dbReference>
<keyword evidence="6" id="KW-0812">Transmembrane</keyword>
<keyword evidence="8 12" id="KW-0249">Electron transport</keyword>
<evidence type="ECO:0000256" key="3">
    <source>
        <dbReference type="ARBA" id="ARBA00022448"/>
    </source>
</evidence>
<dbReference type="GO" id="GO:0009061">
    <property type="term" value="P:anaerobic respiration"/>
    <property type="evidence" value="ECO:0007669"/>
    <property type="project" value="TreeGrafter"/>
</dbReference>
<dbReference type="Pfam" id="PF03264">
    <property type="entry name" value="Cytochrom_NNT"/>
    <property type="match status" value="1"/>
</dbReference>
<dbReference type="OrthoDB" id="9782159at2"/>
<feature type="binding site" evidence="13">
    <location>
        <position position="94"/>
    </location>
    <ligand>
        <name>a menaquinol</name>
        <dbReference type="ChEBI" id="CHEBI:18151"/>
    </ligand>
</feature>
<feature type="binding site" description="axial binding residue" evidence="14">
    <location>
        <position position="135"/>
    </location>
    <ligand>
        <name>heme</name>
        <dbReference type="ChEBI" id="CHEBI:30413"/>
        <label>3</label>
    </ligand>
    <ligandPart>
        <name>Fe</name>
        <dbReference type="ChEBI" id="CHEBI:18248"/>
    </ligandPart>
</feature>
<feature type="binding site" description="axial binding residue" evidence="14">
    <location>
        <position position="53"/>
    </location>
    <ligand>
        <name>heme</name>
        <dbReference type="ChEBI" id="CHEBI:30413"/>
        <label>1</label>
    </ligand>
    <ligandPart>
        <name>Fe</name>
        <dbReference type="ChEBI" id="CHEBI:18248"/>
    </ligandPart>
</feature>
<keyword evidence="11" id="KW-0472">Membrane</keyword>
<dbReference type="AlphaFoldDB" id="A0A3A6QMC3"/>
<evidence type="ECO:0000256" key="6">
    <source>
        <dbReference type="ARBA" id="ARBA00022692"/>
    </source>
</evidence>
<dbReference type="EMBL" id="QVMU01000003">
    <property type="protein sequence ID" value="RJX73623.1"/>
    <property type="molecule type" value="Genomic_DNA"/>
</dbReference>
<dbReference type="PANTHER" id="PTHR30333:SF1">
    <property type="entry name" value="CYTOCHROME C-TYPE PROTEIN NAPC"/>
    <property type="match status" value="1"/>
</dbReference>
<keyword evidence="7 12" id="KW-0479">Metal-binding</keyword>
<evidence type="ECO:0000256" key="12">
    <source>
        <dbReference type="PIRNR" id="PIRNR000013"/>
    </source>
</evidence>
<evidence type="ECO:0000256" key="5">
    <source>
        <dbReference type="ARBA" id="ARBA00022617"/>
    </source>
</evidence>
<keyword evidence="17" id="KW-1185">Reference proteome</keyword>
<evidence type="ECO:0000256" key="8">
    <source>
        <dbReference type="ARBA" id="ARBA00022982"/>
    </source>
</evidence>
<dbReference type="InterPro" id="IPR051174">
    <property type="entry name" value="Cytochrome_c-type_ET"/>
</dbReference>
<evidence type="ECO:0000256" key="10">
    <source>
        <dbReference type="ARBA" id="ARBA00023004"/>
    </source>
</evidence>
<feature type="binding site" description="axial binding residue" evidence="14">
    <location>
        <position position="81"/>
    </location>
    <ligand>
        <name>heme</name>
        <dbReference type="ChEBI" id="CHEBI:30413"/>
        <label>2</label>
    </ligand>
    <ligandPart>
        <name>Fe</name>
        <dbReference type="ChEBI" id="CHEBI:18248"/>
    </ligandPart>
</feature>
<feature type="binding site" description="covalent" evidence="13">
    <location>
        <position position="77"/>
    </location>
    <ligand>
        <name>heme</name>
        <dbReference type="ChEBI" id="CHEBI:30413"/>
        <label>2</label>
    </ligand>
</feature>
<evidence type="ECO:0000256" key="2">
    <source>
        <dbReference type="ARBA" id="ARBA00007395"/>
    </source>
</evidence>
<protein>
    <recommendedName>
        <fullName evidence="12">Cytochrome c-type protein</fullName>
    </recommendedName>
</protein>
<feature type="binding site" description="axial binding residue" evidence="14">
    <location>
        <position position="175"/>
    </location>
    <ligand>
        <name>heme</name>
        <dbReference type="ChEBI" id="CHEBI:30413"/>
        <label>4</label>
    </ligand>
    <ligandPart>
        <name>Fe</name>
        <dbReference type="ChEBI" id="CHEBI:18248"/>
    </ligandPart>
</feature>
<feature type="binding site" description="covalent" evidence="13">
    <location>
        <position position="171"/>
    </location>
    <ligand>
        <name>heme</name>
        <dbReference type="ChEBI" id="CHEBI:30413"/>
        <label>4</label>
    </ligand>
</feature>
<feature type="binding site" description="covalent" evidence="13">
    <location>
        <position position="50"/>
    </location>
    <ligand>
        <name>heme</name>
        <dbReference type="ChEBI" id="CHEBI:30413"/>
        <label>1</label>
    </ligand>
</feature>
<keyword evidence="9" id="KW-1133">Transmembrane helix</keyword>
<evidence type="ECO:0000256" key="11">
    <source>
        <dbReference type="ARBA" id="ARBA00023136"/>
    </source>
</evidence>
<reference evidence="16 17" key="1">
    <citation type="submission" date="2018-08" db="EMBL/GenBank/DDBJ databases">
        <title>Vibrio isolated from the Eastern China Marginal Seas.</title>
        <authorList>
            <person name="Li Y."/>
        </authorList>
    </citation>
    <scope>NUCLEOTIDE SEQUENCE [LARGE SCALE GENOMIC DNA]</scope>
    <source>
        <strain evidence="16 17">BEI233</strain>
    </source>
</reference>
<dbReference type="PANTHER" id="PTHR30333">
    <property type="entry name" value="CYTOCHROME C-TYPE PROTEIN"/>
    <property type="match status" value="1"/>
</dbReference>
<dbReference type="InterPro" id="IPR005126">
    <property type="entry name" value="NapC/NirT_cyt_c_N"/>
</dbReference>
<feature type="binding site" description="covalent" evidence="13">
    <location>
        <position position="80"/>
    </location>
    <ligand>
        <name>heme</name>
        <dbReference type="ChEBI" id="CHEBI:30413"/>
        <label>2</label>
    </ligand>
</feature>
<name>A0A3A6QMC3_9VIBR</name>
<sequence length="208" mass="22972">MKALLKSIRSVKSAVIAVLLTVGAGIGLLAALPASEVMHAFSTNEYCGTCHTMKPASETFANSVHGGNNSQGFVADCVSCHLPESNVVDELWVKGTSGMRHLFGEYVLQMESLDYDELHPKRTEYVFDSGCVNCHRALEERAKIATEASPISDQTHQLAFARKDSDPSWKCSSCHYDIAHPDLKRNMRIKDEQRMRDLMVQLGVENNG</sequence>
<dbReference type="Gene3D" id="1.10.3820.10">
    <property type="entry name" value="Di-heme elbow motif domain"/>
    <property type="match status" value="1"/>
</dbReference>
<accession>A0A3A6QMC3</accession>
<organism evidence="16 17">
    <name type="scientific">Vibrio sinensis</name>
    <dbReference type="NCBI Taxonomy" id="2302434"/>
    <lineage>
        <taxon>Bacteria</taxon>
        <taxon>Pseudomonadati</taxon>
        <taxon>Pseudomonadota</taxon>
        <taxon>Gammaproteobacteria</taxon>
        <taxon>Vibrionales</taxon>
        <taxon>Vibrionaceae</taxon>
        <taxon>Vibrio</taxon>
    </lineage>
</organism>
<feature type="binding site" description="covalent" evidence="13">
    <location>
        <position position="134"/>
    </location>
    <ligand>
        <name>heme</name>
        <dbReference type="ChEBI" id="CHEBI:30413"/>
        <label>3</label>
    </ligand>
</feature>
<dbReference type="RefSeq" id="WP_120029864.1">
    <property type="nucleotide sequence ID" value="NZ_QVMU01000003.1"/>
</dbReference>
<comment type="PTM">
    <text evidence="12">Binds 4 heme groups per subunit.</text>
</comment>
<dbReference type="GO" id="GO:0046872">
    <property type="term" value="F:metal ion binding"/>
    <property type="evidence" value="ECO:0007669"/>
    <property type="project" value="UniProtKB-KW"/>
</dbReference>
<evidence type="ECO:0000259" key="15">
    <source>
        <dbReference type="Pfam" id="PF03264"/>
    </source>
</evidence>
<evidence type="ECO:0000256" key="14">
    <source>
        <dbReference type="PIRSR" id="PIRSR000013-2"/>
    </source>
</evidence>
<evidence type="ECO:0000256" key="1">
    <source>
        <dbReference type="ARBA" id="ARBA00004162"/>
    </source>
</evidence>
<feature type="domain" description="NapC/NirT cytochrome c N-terminal" evidence="15">
    <location>
        <begin position="14"/>
        <end position="181"/>
    </location>
</feature>
<dbReference type="GO" id="GO:0005886">
    <property type="term" value="C:plasma membrane"/>
    <property type="evidence" value="ECO:0007669"/>
    <property type="project" value="UniProtKB-SubCell"/>
</dbReference>
<dbReference type="InterPro" id="IPR038266">
    <property type="entry name" value="NapC/NirT_cytc_sf"/>
</dbReference>
<dbReference type="InterPro" id="IPR036280">
    <property type="entry name" value="Multihaem_cyt_sf"/>
</dbReference>
<dbReference type="Proteomes" id="UP000273252">
    <property type="component" value="Unassembled WGS sequence"/>
</dbReference>
<evidence type="ECO:0000313" key="17">
    <source>
        <dbReference type="Proteomes" id="UP000273252"/>
    </source>
</evidence>
<evidence type="ECO:0000256" key="4">
    <source>
        <dbReference type="ARBA" id="ARBA00022475"/>
    </source>
</evidence>
<comment type="caution">
    <text evidence="16">The sequence shown here is derived from an EMBL/GenBank/DDBJ whole genome shotgun (WGS) entry which is preliminary data.</text>
</comment>
<dbReference type="InterPro" id="IPR024717">
    <property type="entry name" value="NapC/NirT/NrfH"/>
</dbReference>
<proteinExistence type="inferred from homology"/>
<evidence type="ECO:0000256" key="9">
    <source>
        <dbReference type="ARBA" id="ARBA00022989"/>
    </source>
</evidence>
<dbReference type="GO" id="GO:0020037">
    <property type="term" value="F:heme binding"/>
    <property type="evidence" value="ECO:0007669"/>
    <property type="project" value="InterPro"/>
</dbReference>
<keyword evidence="10 12" id="KW-0408">Iron</keyword>
<comment type="subcellular location">
    <subcellularLocation>
        <location evidence="1">Cell membrane</location>
        <topology evidence="1">Single-pass membrane protein</topology>
    </subcellularLocation>
</comment>
<feature type="binding site" description="axial binding residue" evidence="14">
    <location>
        <position position="180"/>
    </location>
    <ligand>
        <name>heme</name>
        <dbReference type="ChEBI" id="CHEBI:30413"/>
        <label>2</label>
    </ligand>
    <ligandPart>
        <name>Fe</name>
        <dbReference type="ChEBI" id="CHEBI:18248"/>
    </ligandPart>
</feature>
<dbReference type="GO" id="GO:0019333">
    <property type="term" value="P:denitrification pathway"/>
    <property type="evidence" value="ECO:0007669"/>
    <property type="project" value="InterPro"/>
</dbReference>
<feature type="binding site" description="covalent" evidence="13">
    <location>
        <position position="174"/>
    </location>
    <ligand>
        <name>heme</name>
        <dbReference type="ChEBI" id="CHEBI:30413"/>
        <label>4</label>
    </ligand>
</feature>
<dbReference type="SUPFAM" id="SSF48695">
    <property type="entry name" value="Multiheme cytochromes"/>
    <property type="match status" value="1"/>
</dbReference>